<reference evidence="3" key="2">
    <citation type="submission" date="2025-08" db="UniProtKB">
        <authorList>
            <consortium name="Ensembl"/>
        </authorList>
    </citation>
    <scope>IDENTIFICATION</scope>
</reference>
<dbReference type="AlphaFoldDB" id="A0AAY5F1D4"/>
<sequence length="138" mass="16275">MQRGAVSHWRGEEVKALLVVWREREVQVRLQSTHRNKAIFQEMARRLELQHGVVRDWRQCRTKYKNLKYDYKVSKSQGRAMRFFAEVDAILQGKDIEDGPDDEEDSPRKGPEGDHTQFKCLLSPITPICLSLYFLLNR</sequence>
<protein>
    <recommendedName>
        <fullName evidence="2">Myb/SANT-like DNA-binding domain-containing protein</fullName>
    </recommendedName>
</protein>
<dbReference type="InterPro" id="IPR044822">
    <property type="entry name" value="Myb_DNA-bind_4"/>
</dbReference>
<dbReference type="FunFam" id="1.10.10.60:FF:000032">
    <property type="entry name" value="Zinc finger and SCAN domain-containing 20"/>
    <property type="match status" value="1"/>
</dbReference>
<dbReference type="PANTHER" id="PTHR47595">
    <property type="entry name" value="HEAT SHOCK 70 KDA PROTEIN 14"/>
    <property type="match status" value="1"/>
</dbReference>
<name>A0AAY5F1D4_ELEEL</name>
<reference evidence="3 4" key="1">
    <citation type="submission" date="2020-05" db="EMBL/GenBank/DDBJ databases">
        <title>Electrophorus electricus (electric eel) genome, fEleEle1, primary haplotype.</title>
        <authorList>
            <person name="Myers G."/>
            <person name="Meyer A."/>
            <person name="Fedrigo O."/>
            <person name="Formenti G."/>
            <person name="Rhie A."/>
            <person name="Tracey A."/>
            <person name="Sims Y."/>
            <person name="Jarvis E.D."/>
        </authorList>
    </citation>
    <scope>NUCLEOTIDE SEQUENCE [LARGE SCALE GENOMIC DNA]</scope>
</reference>
<reference evidence="3" key="3">
    <citation type="submission" date="2025-09" db="UniProtKB">
        <authorList>
            <consortium name="Ensembl"/>
        </authorList>
    </citation>
    <scope>IDENTIFICATION</scope>
</reference>
<evidence type="ECO:0000256" key="1">
    <source>
        <dbReference type="SAM" id="MobiDB-lite"/>
    </source>
</evidence>
<feature type="domain" description="Myb/SANT-like DNA-binding" evidence="2">
    <location>
        <begin position="8"/>
        <end position="90"/>
    </location>
</feature>
<feature type="compositionally biased region" description="Basic and acidic residues" evidence="1">
    <location>
        <begin position="106"/>
        <end position="115"/>
    </location>
</feature>
<dbReference type="GeneTree" id="ENSGT00940000164461"/>
<dbReference type="Ensembl" id="ENSEEET00000063134.1">
    <property type="protein sequence ID" value="ENSEEEP00000062846.1"/>
    <property type="gene ID" value="ENSEEEG00000024756.1"/>
</dbReference>
<organism evidence="3 4">
    <name type="scientific">Electrophorus electricus</name>
    <name type="common">Electric eel</name>
    <name type="synonym">Gymnotus electricus</name>
    <dbReference type="NCBI Taxonomy" id="8005"/>
    <lineage>
        <taxon>Eukaryota</taxon>
        <taxon>Metazoa</taxon>
        <taxon>Chordata</taxon>
        <taxon>Craniata</taxon>
        <taxon>Vertebrata</taxon>
        <taxon>Euteleostomi</taxon>
        <taxon>Actinopterygii</taxon>
        <taxon>Neopterygii</taxon>
        <taxon>Teleostei</taxon>
        <taxon>Ostariophysi</taxon>
        <taxon>Gymnotiformes</taxon>
        <taxon>Gymnotoidei</taxon>
        <taxon>Gymnotidae</taxon>
        <taxon>Electrophorus</taxon>
    </lineage>
</organism>
<dbReference type="Proteomes" id="UP000314983">
    <property type="component" value="Chromosome 3"/>
</dbReference>
<feature type="region of interest" description="Disordered" evidence="1">
    <location>
        <begin position="93"/>
        <end position="115"/>
    </location>
</feature>
<keyword evidence="4" id="KW-1185">Reference proteome</keyword>
<dbReference type="Gene3D" id="1.10.10.60">
    <property type="entry name" value="Homeodomain-like"/>
    <property type="match status" value="1"/>
</dbReference>
<evidence type="ECO:0000313" key="3">
    <source>
        <dbReference type="Ensembl" id="ENSEEEP00000062846.1"/>
    </source>
</evidence>
<dbReference type="Pfam" id="PF13837">
    <property type="entry name" value="Myb_DNA-bind_4"/>
    <property type="match status" value="1"/>
</dbReference>
<evidence type="ECO:0000313" key="4">
    <source>
        <dbReference type="Proteomes" id="UP000314983"/>
    </source>
</evidence>
<proteinExistence type="predicted"/>
<evidence type="ECO:0000259" key="2">
    <source>
        <dbReference type="Pfam" id="PF13837"/>
    </source>
</evidence>
<accession>A0AAY5F1D4</accession>
<dbReference type="PANTHER" id="PTHR47595:SF1">
    <property type="entry name" value="MYB_SANT-LIKE DNA-BINDING DOMAIN-CONTAINING PROTEIN"/>
    <property type="match status" value="1"/>
</dbReference>